<dbReference type="NCBIfam" id="NF038074">
    <property type="entry name" value="fam_STM4014"/>
    <property type="match status" value="1"/>
</dbReference>
<sequence length="396" mass="41933">MSPSTSDAKHPGPRFAVVGNPANRRVALFQEAVAAAGLPAARVVPWLDVLGGRASFRPGETVRIDSPGEDPEVERLLRGVGDGTRVEGSARWYERFTEAVREVGRAAAGRTLLDDPDELAVLFDKRLCHAVLHDAGVPVPPSPTSGATAPEVGGWPDVRELLRAHRMPRAFVKLAHGSSASGVLAVETAGPGRVRATTSVERDPRGRLFNSLRVRRCTDEGEIAAIVDALAPDGLHIERWLPKAAQRGRAADLRVVVVGGRATHAVVRTSRSPMTNLHLGGARGDLDEARAAMAAAGGGWEEAVEVCERAAACFPRTLCVGVDLLPAVGWRRFAVGEVNAFGDLLPRLTGLPGSGAEGLDTYAAQVAAVQRAPQSAVQRAVPPLVRRPTRNHHAIT</sequence>
<dbReference type="Proteomes" id="UP001500403">
    <property type="component" value="Unassembled WGS sequence"/>
</dbReference>
<protein>
    <recommendedName>
        <fullName evidence="3">Periplasmic protein</fullName>
    </recommendedName>
</protein>
<organism evidence="1 2">
    <name type="scientific">Streptomyces enissocaesilis</name>
    <dbReference type="NCBI Taxonomy" id="332589"/>
    <lineage>
        <taxon>Bacteria</taxon>
        <taxon>Bacillati</taxon>
        <taxon>Actinomycetota</taxon>
        <taxon>Actinomycetes</taxon>
        <taxon>Kitasatosporales</taxon>
        <taxon>Streptomycetaceae</taxon>
        <taxon>Streptomyces</taxon>
        <taxon>Streptomyces rochei group</taxon>
    </lineage>
</organism>
<proteinExistence type="predicted"/>
<evidence type="ECO:0000313" key="2">
    <source>
        <dbReference type="Proteomes" id="UP001500403"/>
    </source>
</evidence>
<reference evidence="2" key="1">
    <citation type="journal article" date="2019" name="Int. J. Syst. Evol. Microbiol.">
        <title>The Global Catalogue of Microorganisms (GCM) 10K type strain sequencing project: providing services to taxonomists for standard genome sequencing and annotation.</title>
        <authorList>
            <consortium name="The Broad Institute Genomics Platform"/>
            <consortium name="The Broad Institute Genome Sequencing Center for Infectious Disease"/>
            <person name="Wu L."/>
            <person name="Ma J."/>
        </authorList>
    </citation>
    <scope>NUCLEOTIDE SEQUENCE [LARGE SCALE GENOMIC DNA]</scope>
    <source>
        <strain evidence="2">JCM 9088</strain>
    </source>
</reference>
<dbReference type="SUPFAM" id="SSF56059">
    <property type="entry name" value="Glutathione synthetase ATP-binding domain-like"/>
    <property type="match status" value="1"/>
</dbReference>
<name>A0ABP6K5P3_9ACTN</name>
<dbReference type="RefSeq" id="WP_344499361.1">
    <property type="nucleotide sequence ID" value="NZ_BAAAUD010000057.1"/>
</dbReference>
<evidence type="ECO:0008006" key="3">
    <source>
        <dbReference type="Google" id="ProtNLM"/>
    </source>
</evidence>
<keyword evidence="2" id="KW-1185">Reference proteome</keyword>
<comment type="caution">
    <text evidence="1">The sequence shown here is derived from an EMBL/GenBank/DDBJ whole genome shotgun (WGS) entry which is preliminary data.</text>
</comment>
<dbReference type="Gene3D" id="3.30.470.20">
    <property type="entry name" value="ATP-grasp fold, B domain"/>
    <property type="match status" value="1"/>
</dbReference>
<dbReference type="EMBL" id="BAAAUD010000057">
    <property type="protein sequence ID" value="GAA2966067.1"/>
    <property type="molecule type" value="Genomic_DNA"/>
</dbReference>
<accession>A0ABP6K5P3</accession>
<gene>
    <name evidence="1" type="ORF">GCM10010446_59660</name>
</gene>
<dbReference type="InterPro" id="IPR047778">
    <property type="entry name" value="STM4014-like"/>
</dbReference>
<evidence type="ECO:0000313" key="1">
    <source>
        <dbReference type="EMBL" id="GAA2966067.1"/>
    </source>
</evidence>